<feature type="compositionally biased region" description="Basic and acidic residues" evidence="1">
    <location>
        <begin position="35"/>
        <end position="50"/>
    </location>
</feature>
<dbReference type="RefSeq" id="WP_186376070.1">
    <property type="nucleotide sequence ID" value="NZ_LR213925.1"/>
</dbReference>
<dbReference type="Proteomes" id="UP000320055">
    <property type="component" value="Unassembled WGS sequence"/>
</dbReference>
<evidence type="ECO:0000313" key="3">
    <source>
        <dbReference type="Proteomes" id="UP000320055"/>
    </source>
</evidence>
<dbReference type="EMBL" id="CAACVJ010000084">
    <property type="protein sequence ID" value="VEP12971.1"/>
    <property type="molecule type" value="Genomic_DNA"/>
</dbReference>
<reference evidence="2 3" key="1">
    <citation type="submission" date="2019-01" db="EMBL/GenBank/DDBJ databases">
        <authorList>
            <person name="Brito A."/>
        </authorList>
    </citation>
    <scope>NUCLEOTIDE SEQUENCE [LARGE SCALE GENOMIC DNA]</scope>
    <source>
        <strain evidence="2">1</strain>
    </source>
</reference>
<organism evidence="2 3">
    <name type="scientific">Hyella patelloides LEGE 07179</name>
    <dbReference type="NCBI Taxonomy" id="945734"/>
    <lineage>
        <taxon>Bacteria</taxon>
        <taxon>Bacillati</taxon>
        <taxon>Cyanobacteriota</taxon>
        <taxon>Cyanophyceae</taxon>
        <taxon>Pleurocapsales</taxon>
        <taxon>Hyellaceae</taxon>
        <taxon>Hyella</taxon>
    </lineage>
</organism>
<gene>
    <name evidence="2" type="ORF">H1P_1740016</name>
</gene>
<name>A0A563VNH4_9CYAN</name>
<evidence type="ECO:0000313" key="2">
    <source>
        <dbReference type="EMBL" id="VEP12971.1"/>
    </source>
</evidence>
<feature type="region of interest" description="Disordered" evidence="1">
    <location>
        <begin position="26"/>
        <end position="50"/>
    </location>
</feature>
<evidence type="ECO:0000256" key="1">
    <source>
        <dbReference type="SAM" id="MobiDB-lite"/>
    </source>
</evidence>
<proteinExistence type="predicted"/>
<sequence length="50" mass="5585">MRSRLADEIYITISISQQSYNELVEEAQAKSQADPTDKLDSGRADESINP</sequence>
<accession>A0A563VNH4</accession>
<keyword evidence="3" id="KW-1185">Reference proteome</keyword>
<protein>
    <submittedName>
        <fullName evidence="2">Uncharacterized protein</fullName>
    </submittedName>
</protein>
<dbReference type="AlphaFoldDB" id="A0A563VNH4"/>